<dbReference type="RefSeq" id="WP_345252270.1">
    <property type="nucleotide sequence ID" value="NZ_BAABFO010000037.1"/>
</dbReference>
<dbReference type="SUPFAM" id="SSF103054">
    <property type="entry name" value="General secretion pathway protein M, EpsM"/>
    <property type="match status" value="1"/>
</dbReference>
<keyword evidence="4" id="KW-1003">Cell membrane</keyword>
<evidence type="ECO:0008006" key="13">
    <source>
        <dbReference type="Google" id="ProtNLM"/>
    </source>
</evidence>
<evidence type="ECO:0000256" key="9">
    <source>
        <dbReference type="ARBA" id="ARBA00023136"/>
    </source>
</evidence>
<comment type="caution">
    <text evidence="11">The sequence shown here is derived from an EMBL/GenBank/DDBJ whole genome shotgun (WGS) entry which is preliminary data.</text>
</comment>
<protein>
    <recommendedName>
        <fullName evidence="13">Type II secretion system protein M</fullName>
    </recommendedName>
</protein>
<evidence type="ECO:0000256" key="1">
    <source>
        <dbReference type="ARBA" id="ARBA00004377"/>
    </source>
</evidence>
<dbReference type="InterPro" id="IPR023229">
    <property type="entry name" value="T2SS_M_periplasmic_sf"/>
</dbReference>
<keyword evidence="7" id="KW-0653">Protein transport</keyword>
<evidence type="ECO:0000256" key="7">
    <source>
        <dbReference type="ARBA" id="ARBA00022927"/>
    </source>
</evidence>
<dbReference type="InterPro" id="IPR007690">
    <property type="entry name" value="T2SS_GspM"/>
</dbReference>
<evidence type="ECO:0000256" key="4">
    <source>
        <dbReference type="ARBA" id="ARBA00022475"/>
    </source>
</evidence>
<reference evidence="12" key="1">
    <citation type="journal article" date="2019" name="Int. J. Syst. Evol. Microbiol.">
        <title>The Global Catalogue of Microorganisms (GCM) 10K type strain sequencing project: providing services to taxonomists for standard genome sequencing and annotation.</title>
        <authorList>
            <consortium name="The Broad Institute Genomics Platform"/>
            <consortium name="The Broad Institute Genome Sequencing Center for Infectious Disease"/>
            <person name="Wu L."/>
            <person name="Ma J."/>
        </authorList>
    </citation>
    <scope>NUCLEOTIDE SEQUENCE [LARGE SCALE GENOMIC DNA]</scope>
    <source>
        <strain evidence="12">JCM 17666</strain>
    </source>
</reference>
<keyword evidence="8 10" id="KW-1133">Transmembrane helix</keyword>
<sequence>MNAAVRASWPAALRRHGATAAQRWARLAPRERLLLGVAGALAGLALVFLVLIEPAWTATRRLQAELPRLHTQAAAVDALVREARTLRRTPTGRMSAEETRQALVDSLRQAGIEARVEDAGPDVSQTPGALQVELDNVAAGALMQWLEAVPSQTRLKLAEAALERPAGDDGRLLNGKASGELLFVPATPEAGR</sequence>
<dbReference type="Pfam" id="PF04612">
    <property type="entry name" value="T2SSM"/>
    <property type="match status" value="1"/>
</dbReference>
<name>A0ABP8HRF1_9BURK</name>
<proteinExistence type="inferred from homology"/>
<keyword evidence="3" id="KW-0813">Transport</keyword>
<evidence type="ECO:0000256" key="8">
    <source>
        <dbReference type="ARBA" id="ARBA00022989"/>
    </source>
</evidence>
<keyword evidence="5" id="KW-0997">Cell inner membrane</keyword>
<evidence type="ECO:0000256" key="5">
    <source>
        <dbReference type="ARBA" id="ARBA00022519"/>
    </source>
</evidence>
<evidence type="ECO:0000256" key="2">
    <source>
        <dbReference type="ARBA" id="ARBA00010637"/>
    </source>
</evidence>
<evidence type="ECO:0000256" key="6">
    <source>
        <dbReference type="ARBA" id="ARBA00022692"/>
    </source>
</evidence>
<accession>A0ABP8HRF1</accession>
<evidence type="ECO:0000313" key="11">
    <source>
        <dbReference type="EMBL" id="GAA4343180.1"/>
    </source>
</evidence>
<evidence type="ECO:0000256" key="10">
    <source>
        <dbReference type="SAM" id="Phobius"/>
    </source>
</evidence>
<comment type="subcellular location">
    <subcellularLocation>
        <location evidence="1">Cell inner membrane</location>
        <topology evidence="1">Single-pass membrane protein</topology>
    </subcellularLocation>
</comment>
<keyword evidence="12" id="KW-1185">Reference proteome</keyword>
<comment type="similarity">
    <text evidence="2">Belongs to the GSP M family.</text>
</comment>
<dbReference type="EMBL" id="BAABFO010000037">
    <property type="protein sequence ID" value="GAA4343180.1"/>
    <property type="molecule type" value="Genomic_DNA"/>
</dbReference>
<organism evidence="11 12">
    <name type="scientific">Pigmentiphaga soli</name>
    <dbReference type="NCBI Taxonomy" id="1007095"/>
    <lineage>
        <taxon>Bacteria</taxon>
        <taxon>Pseudomonadati</taxon>
        <taxon>Pseudomonadota</taxon>
        <taxon>Betaproteobacteria</taxon>
        <taxon>Burkholderiales</taxon>
        <taxon>Alcaligenaceae</taxon>
        <taxon>Pigmentiphaga</taxon>
    </lineage>
</organism>
<gene>
    <name evidence="11" type="ORF">GCM10023144_45820</name>
</gene>
<keyword evidence="6 10" id="KW-0812">Transmembrane</keyword>
<feature type="transmembrane region" description="Helical" evidence="10">
    <location>
        <begin position="33"/>
        <end position="52"/>
    </location>
</feature>
<evidence type="ECO:0000256" key="3">
    <source>
        <dbReference type="ARBA" id="ARBA00022448"/>
    </source>
</evidence>
<evidence type="ECO:0000313" key="12">
    <source>
        <dbReference type="Proteomes" id="UP001501671"/>
    </source>
</evidence>
<dbReference type="Proteomes" id="UP001501671">
    <property type="component" value="Unassembled WGS sequence"/>
</dbReference>
<keyword evidence="9 10" id="KW-0472">Membrane</keyword>